<comment type="caution">
    <text evidence="1">The sequence shown here is derived from an EMBL/GenBank/DDBJ whole genome shotgun (WGS) entry which is preliminary data.</text>
</comment>
<dbReference type="AlphaFoldDB" id="A0A4R3REY9"/>
<accession>A0A4R3REY9</accession>
<protein>
    <submittedName>
        <fullName evidence="1">Uncharacterized protein</fullName>
    </submittedName>
</protein>
<dbReference type="EMBL" id="SMBK01000013">
    <property type="protein sequence ID" value="TCU34103.1"/>
    <property type="molecule type" value="Genomic_DNA"/>
</dbReference>
<dbReference type="Proteomes" id="UP000295507">
    <property type="component" value="Unassembled WGS sequence"/>
</dbReference>
<name>A0A4R3REY9_9HYPH</name>
<proteinExistence type="predicted"/>
<evidence type="ECO:0000313" key="1">
    <source>
        <dbReference type="EMBL" id="TCU34103.1"/>
    </source>
</evidence>
<evidence type="ECO:0000313" key="2">
    <source>
        <dbReference type="Proteomes" id="UP000295507"/>
    </source>
</evidence>
<organism evidence="1 2">
    <name type="scientific">Rhizobium azibense</name>
    <dbReference type="NCBI Taxonomy" id="1136135"/>
    <lineage>
        <taxon>Bacteria</taxon>
        <taxon>Pseudomonadati</taxon>
        <taxon>Pseudomonadota</taxon>
        <taxon>Alphaproteobacteria</taxon>
        <taxon>Hyphomicrobiales</taxon>
        <taxon>Rhizobiaceae</taxon>
        <taxon>Rhizobium/Agrobacterium group</taxon>
        <taxon>Rhizobium</taxon>
    </lineage>
</organism>
<sequence length="72" mass="7500">MTFAFLAFLAINGEIHTFVLDQHLSYSDCQTAIHKGVKAAEIIPGVTIDLSGAPLVCELETAPAVTVAAAGE</sequence>
<gene>
    <name evidence="1" type="ORF">EV129_11386</name>
</gene>
<dbReference type="RefSeq" id="WP_132552868.1">
    <property type="nucleotide sequence ID" value="NZ_SMBK01000013.1"/>
</dbReference>
<reference evidence="1 2" key="1">
    <citation type="submission" date="2019-03" db="EMBL/GenBank/DDBJ databases">
        <title>Genomic Encyclopedia of Type Strains, Phase IV (KMG-V): Genome sequencing to study the core and pangenomes of soil and plant-associated prokaryotes.</title>
        <authorList>
            <person name="Whitman W."/>
        </authorList>
    </citation>
    <scope>NUCLEOTIDE SEQUENCE [LARGE SCALE GENOMIC DNA]</scope>
    <source>
        <strain evidence="1 2">IE4868</strain>
    </source>
</reference>